<organism evidence="3 4">
    <name type="scientific">Salegentibacter echinorum</name>
    <dbReference type="NCBI Taxonomy" id="1073325"/>
    <lineage>
        <taxon>Bacteria</taxon>
        <taxon>Pseudomonadati</taxon>
        <taxon>Bacteroidota</taxon>
        <taxon>Flavobacteriia</taxon>
        <taxon>Flavobacteriales</taxon>
        <taxon>Flavobacteriaceae</taxon>
        <taxon>Salegentibacter</taxon>
    </lineage>
</organism>
<feature type="domain" description="Response regulatory" evidence="2">
    <location>
        <begin position="3"/>
        <end position="126"/>
    </location>
</feature>
<accession>A0A1M5FL60</accession>
<dbReference type="RefSeq" id="WP_072878182.1">
    <property type="nucleotide sequence ID" value="NZ_FQVT01000003.1"/>
</dbReference>
<keyword evidence="1" id="KW-0597">Phosphoprotein</keyword>
<dbReference type="PANTHER" id="PTHR44520:SF2">
    <property type="entry name" value="RESPONSE REGULATOR RCP1"/>
    <property type="match status" value="1"/>
</dbReference>
<proteinExistence type="predicted"/>
<evidence type="ECO:0000313" key="3">
    <source>
        <dbReference type="EMBL" id="SHF91882.1"/>
    </source>
</evidence>
<protein>
    <submittedName>
        <fullName evidence="3">Response regulator receiver domain-containing protein</fullName>
    </submittedName>
</protein>
<dbReference type="SUPFAM" id="SSF52172">
    <property type="entry name" value="CheY-like"/>
    <property type="match status" value="1"/>
</dbReference>
<dbReference type="PROSITE" id="PS50110">
    <property type="entry name" value="RESPONSE_REGULATORY"/>
    <property type="match status" value="1"/>
</dbReference>
<name>A0A1M5FL60_SALEC</name>
<gene>
    <name evidence="3" type="ORF">SAMN05444483_103229</name>
</gene>
<sequence length="134" mass="15582">MLEVIIIDDDQIVIFIQKKMMVNHHIGTNPLSFKKAVKALEYLEKERNADKEFLILLDINMPGMSGWELLDHLEEHEHKGNYHIIMVTSSINKKDKLEAEKYSIVKSFIEKPISAANCDKIKELSEISHFFEKV</sequence>
<dbReference type="InterPro" id="IPR011006">
    <property type="entry name" value="CheY-like_superfamily"/>
</dbReference>
<dbReference type="STRING" id="1073325.SAMN05444483_103229"/>
<dbReference type="OrthoDB" id="673128at2"/>
<evidence type="ECO:0000259" key="2">
    <source>
        <dbReference type="PROSITE" id="PS50110"/>
    </source>
</evidence>
<dbReference type="EMBL" id="FQVT01000003">
    <property type="protein sequence ID" value="SHF91882.1"/>
    <property type="molecule type" value="Genomic_DNA"/>
</dbReference>
<reference evidence="4" key="1">
    <citation type="submission" date="2016-11" db="EMBL/GenBank/DDBJ databases">
        <authorList>
            <person name="Varghese N."/>
            <person name="Submissions S."/>
        </authorList>
    </citation>
    <scope>NUCLEOTIDE SEQUENCE [LARGE SCALE GENOMIC DNA]</scope>
    <source>
        <strain evidence="4">DSM 24579</strain>
    </source>
</reference>
<dbReference type="Proteomes" id="UP000183945">
    <property type="component" value="Unassembled WGS sequence"/>
</dbReference>
<dbReference type="Pfam" id="PF00072">
    <property type="entry name" value="Response_reg"/>
    <property type="match status" value="1"/>
</dbReference>
<dbReference type="GO" id="GO:0000160">
    <property type="term" value="P:phosphorelay signal transduction system"/>
    <property type="evidence" value="ECO:0007669"/>
    <property type="project" value="InterPro"/>
</dbReference>
<evidence type="ECO:0000256" key="1">
    <source>
        <dbReference type="PROSITE-ProRule" id="PRU00169"/>
    </source>
</evidence>
<keyword evidence="4" id="KW-1185">Reference proteome</keyword>
<evidence type="ECO:0000313" key="4">
    <source>
        <dbReference type="Proteomes" id="UP000183945"/>
    </source>
</evidence>
<feature type="modified residue" description="4-aspartylphosphate" evidence="1">
    <location>
        <position position="58"/>
    </location>
</feature>
<dbReference type="InterPro" id="IPR001789">
    <property type="entry name" value="Sig_transdc_resp-reg_receiver"/>
</dbReference>
<dbReference type="AlphaFoldDB" id="A0A1M5FL60"/>
<dbReference type="PANTHER" id="PTHR44520">
    <property type="entry name" value="RESPONSE REGULATOR RCP1-RELATED"/>
    <property type="match status" value="1"/>
</dbReference>
<dbReference type="Gene3D" id="3.40.50.2300">
    <property type="match status" value="1"/>
</dbReference>
<dbReference type="InterPro" id="IPR052893">
    <property type="entry name" value="TCS_response_regulator"/>
</dbReference>
<dbReference type="SMART" id="SM00448">
    <property type="entry name" value="REC"/>
    <property type="match status" value="1"/>
</dbReference>